<sequence>MPFPLKIQPVDFNSPVDSAFSKPVGKSRFKRLFERPFGNVLRTPVPEKFVTDAGADQVQLSRDVSDEFEPSSVCLANMVQNFIEESNDKTTSNKCCKNRCYCFKGDRSDCDDDELESNHSHACEILKSLVMCSSVFERNLLADTASIVEKNKISKCKDDVNRKLVTDGLLALGYDASICNARWEKAPSYPAGEYEYVDVIKDDERLIVDIDFRSEFEIARSTKTYNTILQTLPVVFVGKADRLQKIISLVSEAAKQSLRKKGMPFPPWRKADYVKSKWLSPYTRTPPPTPSPSPPPTFKDSTDLKPDSLIPVMGKKNPSINMNEVANSPMKITPCSTANEGANSLDSSDHGDDTVFTMSEDDEDA</sequence>
<keyword evidence="3" id="KW-1185">Reference proteome</keyword>
<feature type="region of interest" description="Disordered" evidence="1">
    <location>
        <begin position="331"/>
        <end position="365"/>
    </location>
</feature>
<reference evidence="2" key="2">
    <citation type="submission" date="2023-05" db="EMBL/GenBank/DDBJ databases">
        <authorList>
            <person name="Schelkunov M.I."/>
        </authorList>
    </citation>
    <scope>NUCLEOTIDE SEQUENCE</scope>
    <source>
        <strain evidence="2">Hsosn_3</strain>
        <tissue evidence="2">Leaf</tissue>
    </source>
</reference>
<feature type="region of interest" description="Disordered" evidence="1">
    <location>
        <begin position="279"/>
        <end position="306"/>
    </location>
</feature>
<evidence type="ECO:0000256" key="1">
    <source>
        <dbReference type="SAM" id="MobiDB-lite"/>
    </source>
</evidence>
<proteinExistence type="predicted"/>
<feature type="compositionally biased region" description="Polar residues" evidence="1">
    <location>
        <begin position="334"/>
        <end position="346"/>
    </location>
</feature>
<dbReference type="GO" id="GO:0000428">
    <property type="term" value="C:DNA-directed RNA polymerase complex"/>
    <property type="evidence" value="ECO:0007669"/>
    <property type="project" value="UniProtKB-KW"/>
</dbReference>
<reference evidence="2" key="1">
    <citation type="submission" date="2023-02" db="EMBL/GenBank/DDBJ databases">
        <title>Genome of toxic invasive species Heracleum sosnowskyi carries increased number of genes despite the absence of recent whole-genome duplications.</title>
        <authorList>
            <person name="Schelkunov M."/>
            <person name="Shtratnikova V."/>
            <person name="Makarenko M."/>
            <person name="Klepikova A."/>
            <person name="Omelchenko D."/>
            <person name="Novikova G."/>
            <person name="Obukhova E."/>
            <person name="Bogdanov V."/>
            <person name="Penin A."/>
            <person name="Logacheva M."/>
        </authorList>
    </citation>
    <scope>NUCLEOTIDE SEQUENCE</scope>
    <source>
        <strain evidence="2">Hsosn_3</strain>
        <tissue evidence="2">Leaf</tissue>
    </source>
</reference>
<comment type="caution">
    <text evidence="2">The sequence shown here is derived from an EMBL/GenBank/DDBJ whole genome shotgun (WGS) entry which is preliminary data.</text>
</comment>
<protein>
    <submittedName>
        <fullName evidence="2">Bifunctional DNA-directed RNA polymerase subunit beta-beta</fullName>
    </submittedName>
</protein>
<dbReference type="InterPro" id="IPR006502">
    <property type="entry name" value="PDDEXK-like"/>
</dbReference>
<evidence type="ECO:0000313" key="2">
    <source>
        <dbReference type="EMBL" id="KAK1373071.1"/>
    </source>
</evidence>
<gene>
    <name evidence="2" type="ORF">POM88_029264</name>
</gene>
<name>A0AAD8HTP7_9APIA</name>
<dbReference type="NCBIfam" id="TIGR01615">
    <property type="entry name" value="A_thal_3542"/>
    <property type="match status" value="1"/>
</dbReference>
<keyword evidence="2" id="KW-0804">Transcription</keyword>
<dbReference type="Pfam" id="PF04720">
    <property type="entry name" value="PDDEXK_6"/>
    <property type="match status" value="1"/>
</dbReference>
<feature type="compositionally biased region" description="Pro residues" evidence="1">
    <location>
        <begin position="284"/>
        <end position="297"/>
    </location>
</feature>
<accession>A0AAD8HTP7</accession>
<dbReference type="PANTHER" id="PTHR31579:SF14">
    <property type="entry name" value="RNA POLYMERASE SUBUNIT BETA-BETA PROTEIN, PUTATIVE (DUF506)-RELATED"/>
    <property type="match status" value="1"/>
</dbReference>
<organism evidence="2 3">
    <name type="scientific">Heracleum sosnowskyi</name>
    <dbReference type="NCBI Taxonomy" id="360622"/>
    <lineage>
        <taxon>Eukaryota</taxon>
        <taxon>Viridiplantae</taxon>
        <taxon>Streptophyta</taxon>
        <taxon>Embryophyta</taxon>
        <taxon>Tracheophyta</taxon>
        <taxon>Spermatophyta</taxon>
        <taxon>Magnoliopsida</taxon>
        <taxon>eudicotyledons</taxon>
        <taxon>Gunneridae</taxon>
        <taxon>Pentapetalae</taxon>
        <taxon>asterids</taxon>
        <taxon>campanulids</taxon>
        <taxon>Apiales</taxon>
        <taxon>Apiaceae</taxon>
        <taxon>Apioideae</taxon>
        <taxon>apioid superclade</taxon>
        <taxon>Tordylieae</taxon>
        <taxon>Tordyliinae</taxon>
        <taxon>Heracleum</taxon>
    </lineage>
</organism>
<dbReference type="AlphaFoldDB" id="A0AAD8HTP7"/>
<dbReference type="EMBL" id="JAUIZM010000007">
    <property type="protein sequence ID" value="KAK1373071.1"/>
    <property type="molecule type" value="Genomic_DNA"/>
</dbReference>
<dbReference type="PANTHER" id="PTHR31579">
    <property type="entry name" value="OS03G0796600 PROTEIN"/>
    <property type="match status" value="1"/>
</dbReference>
<keyword evidence="2" id="KW-0240">DNA-directed RNA polymerase</keyword>
<dbReference type="Proteomes" id="UP001237642">
    <property type="component" value="Unassembled WGS sequence"/>
</dbReference>
<evidence type="ECO:0000313" key="3">
    <source>
        <dbReference type="Proteomes" id="UP001237642"/>
    </source>
</evidence>